<comment type="caution">
    <text evidence="1">The sequence shown here is derived from an EMBL/GenBank/DDBJ whole genome shotgun (WGS) entry which is preliminary data.</text>
</comment>
<dbReference type="AlphaFoldDB" id="A0A134AHE9"/>
<dbReference type="Proteomes" id="UP000070442">
    <property type="component" value="Unassembled WGS sequence"/>
</dbReference>
<name>A0A134AHE9_9FIRM</name>
<keyword evidence="2" id="KW-1185">Reference proteome</keyword>
<evidence type="ECO:0000313" key="2">
    <source>
        <dbReference type="Proteomes" id="UP000070442"/>
    </source>
</evidence>
<accession>A0A134AHE9</accession>
<sequence length="48" mass="5645">MLFEKRDSNGDYVLYEATKLNGYDRVSHTIRSKSKVESQYKAIRYNGI</sequence>
<evidence type="ECO:0000313" key="1">
    <source>
        <dbReference type="EMBL" id="KXB67153.1"/>
    </source>
</evidence>
<dbReference type="PATRIC" id="fig|755172.3.peg.599"/>
<proteinExistence type="predicted"/>
<organism evidence="1 2">
    <name type="scientific">Aedoeadaptatus coxii</name>
    <dbReference type="NCBI Taxonomy" id="755172"/>
    <lineage>
        <taxon>Bacteria</taxon>
        <taxon>Bacillati</taxon>
        <taxon>Bacillota</taxon>
        <taxon>Tissierellia</taxon>
        <taxon>Tissierellales</taxon>
        <taxon>Peptoniphilaceae</taxon>
        <taxon>Aedoeadaptatus</taxon>
    </lineage>
</organism>
<protein>
    <submittedName>
        <fullName evidence="1">Uncharacterized protein</fullName>
    </submittedName>
</protein>
<reference evidence="2" key="1">
    <citation type="submission" date="2016-01" db="EMBL/GenBank/DDBJ databases">
        <authorList>
            <person name="Mitreva M."/>
            <person name="Pepin K.H."/>
            <person name="Mihindukulasuriya K.A."/>
            <person name="Fulton R."/>
            <person name="Fronick C."/>
            <person name="O'Laughlin M."/>
            <person name="Miner T."/>
            <person name="Herter B."/>
            <person name="Rosa B.A."/>
            <person name="Cordes M."/>
            <person name="Tomlinson C."/>
            <person name="Wollam A."/>
            <person name="Palsikar V.B."/>
            <person name="Mardis E.R."/>
            <person name="Wilson R.K."/>
        </authorList>
    </citation>
    <scope>NUCLEOTIDE SEQUENCE [LARGE SCALE GENOMIC DNA]</scope>
    <source>
        <strain evidence="2">DNF00729</strain>
    </source>
</reference>
<dbReference type="EMBL" id="LSDG01000022">
    <property type="protein sequence ID" value="KXB67153.1"/>
    <property type="molecule type" value="Genomic_DNA"/>
</dbReference>
<gene>
    <name evidence="1" type="ORF">HMPREF1863_00625</name>
</gene>